<feature type="transmembrane region" description="Helical" evidence="8">
    <location>
        <begin position="414"/>
        <end position="433"/>
    </location>
</feature>
<evidence type="ECO:0000256" key="8">
    <source>
        <dbReference type="SAM" id="Phobius"/>
    </source>
</evidence>
<feature type="transmembrane region" description="Helical" evidence="8">
    <location>
        <begin position="445"/>
        <end position="468"/>
    </location>
</feature>
<evidence type="ECO:0000256" key="5">
    <source>
        <dbReference type="ARBA" id="ARBA00022989"/>
    </source>
</evidence>
<feature type="transmembrane region" description="Helical" evidence="8">
    <location>
        <begin position="233"/>
        <end position="252"/>
    </location>
</feature>
<dbReference type="GO" id="GO:0005886">
    <property type="term" value="C:plasma membrane"/>
    <property type="evidence" value="ECO:0007669"/>
    <property type="project" value="UniProtKB-SubCell"/>
</dbReference>
<keyword evidence="7" id="KW-0012">Acyltransferase</keyword>
<dbReference type="GO" id="GO:0016746">
    <property type="term" value="F:acyltransferase activity"/>
    <property type="evidence" value="ECO:0007669"/>
    <property type="project" value="UniProtKB-KW"/>
</dbReference>
<comment type="subcellular location">
    <subcellularLocation>
        <location evidence="1">Cell membrane</location>
        <topology evidence="1">Multi-pass membrane protein</topology>
    </subcellularLocation>
</comment>
<dbReference type="PIRSF" id="PIRSF500217">
    <property type="entry name" value="AlgI"/>
    <property type="match status" value="1"/>
</dbReference>
<keyword evidence="7" id="KW-0808">Transferase</keyword>
<gene>
    <name evidence="9" type="ordered locus">TREAZ_1147</name>
</gene>
<dbReference type="eggNOG" id="COG1696">
    <property type="taxonomic scope" value="Bacteria"/>
</dbReference>
<dbReference type="GO" id="GO:0042121">
    <property type="term" value="P:alginic acid biosynthetic process"/>
    <property type="evidence" value="ECO:0007669"/>
    <property type="project" value="InterPro"/>
</dbReference>
<dbReference type="OrthoDB" id="9805788at2"/>
<evidence type="ECO:0000256" key="2">
    <source>
        <dbReference type="ARBA" id="ARBA00010323"/>
    </source>
</evidence>
<evidence type="ECO:0000256" key="6">
    <source>
        <dbReference type="ARBA" id="ARBA00023136"/>
    </source>
</evidence>
<feature type="transmembrane region" description="Helical" evidence="8">
    <location>
        <begin position="113"/>
        <end position="131"/>
    </location>
</feature>
<protein>
    <submittedName>
        <fullName evidence="9">AlgI</fullName>
    </submittedName>
</protein>
<evidence type="ECO:0000256" key="4">
    <source>
        <dbReference type="ARBA" id="ARBA00022692"/>
    </source>
</evidence>
<dbReference type="Pfam" id="PF03062">
    <property type="entry name" value="MBOAT"/>
    <property type="match status" value="1"/>
</dbReference>
<keyword evidence="6 7" id="KW-0472">Membrane</keyword>
<feature type="transmembrane region" description="Helical" evidence="8">
    <location>
        <begin position="79"/>
        <end position="101"/>
    </location>
</feature>
<evidence type="ECO:0000313" key="9">
    <source>
        <dbReference type="EMBL" id="AEF81112.1"/>
    </source>
</evidence>
<evidence type="ECO:0000313" key="10">
    <source>
        <dbReference type="Proteomes" id="UP000009222"/>
    </source>
</evidence>
<dbReference type="PIRSF" id="PIRSF016636">
    <property type="entry name" value="AlgI_DltB"/>
    <property type="match status" value="1"/>
</dbReference>
<evidence type="ECO:0000256" key="1">
    <source>
        <dbReference type="ARBA" id="ARBA00004651"/>
    </source>
</evidence>
<keyword evidence="4 8" id="KW-0812">Transmembrane</keyword>
<dbReference type="InterPro" id="IPR051085">
    <property type="entry name" value="MB_O-acyltransferase"/>
</dbReference>
<keyword evidence="10" id="KW-1185">Reference proteome</keyword>
<dbReference type="InParanoid" id="F5Y749"/>
<reference evidence="10" key="1">
    <citation type="submission" date="2009-12" db="EMBL/GenBank/DDBJ databases">
        <title>Complete sequence of Treponema azotonutricium strain ZAS-9.</title>
        <authorList>
            <person name="Tetu S.G."/>
            <person name="Matson E."/>
            <person name="Ren Q."/>
            <person name="Seshadri R."/>
            <person name="Elbourne L."/>
            <person name="Hassan K.A."/>
            <person name="Durkin A."/>
            <person name="Radune D."/>
            <person name="Mohamoud Y."/>
            <person name="Shay R."/>
            <person name="Jin S."/>
            <person name="Zhang X."/>
            <person name="Lucey K."/>
            <person name="Ballor N.R."/>
            <person name="Ottesen E."/>
            <person name="Rosenthal R."/>
            <person name="Allen A."/>
            <person name="Leadbetter J.R."/>
            <person name="Paulsen I.T."/>
        </authorList>
    </citation>
    <scope>NUCLEOTIDE SEQUENCE [LARGE SCALE GENOMIC DNA]</scope>
    <source>
        <strain evidence="10">ATCC BAA-888 / DSM 13862 / ZAS-9</strain>
    </source>
</reference>
<evidence type="ECO:0000256" key="3">
    <source>
        <dbReference type="ARBA" id="ARBA00022475"/>
    </source>
</evidence>
<comment type="similarity">
    <text evidence="2 7">Belongs to the membrane-bound acyltransferase family.</text>
</comment>
<reference evidence="9 10" key="2">
    <citation type="journal article" date="2011" name="ISME J.">
        <title>RNA-seq reveals cooperative metabolic interactions between two termite-gut spirochete species in co-culture.</title>
        <authorList>
            <person name="Rosenthal A.Z."/>
            <person name="Matson E.G."/>
            <person name="Eldar A."/>
            <person name="Leadbetter J.R."/>
        </authorList>
    </citation>
    <scope>NUCLEOTIDE SEQUENCE [LARGE SCALE GENOMIC DNA]</scope>
    <source>
        <strain evidence="10">ATCC BAA-888 / DSM 13862 / ZAS-9</strain>
    </source>
</reference>
<dbReference type="PANTHER" id="PTHR13285">
    <property type="entry name" value="ACYLTRANSFERASE"/>
    <property type="match status" value="1"/>
</dbReference>
<dbReference type="EMBL" id="CP001841">
    <property type="protein sequence ID" value="AEF81112.1"/>
    <property type="molecule type" value="Genomic_DNA"/>
</dbReference>
<organism evidence="9 10">
    <name type="scientific">Leadbettera azotonutricia (strain ATCC BAA-888 / DSM 13862 / ZAS-9)</name>
    <name type="common">Treponema azotonutricium</name>
    <dbReference type="NCBI Taxonomy" id="545695"/>
    <lineage>
        <taxon>Bacteria</taxon>
        <taxon>Pseudomonadati</taxon>
        <taxon>Spirochaetota</taxon>
        <taxon>Spirochaetia</taxon>
        <taxon>Spirochaetales</taxon>
        <taxon>Breznakiellaceae</taxon>
        <taxon>Leadbettera</taxon>
    </lineage>
</organism>
<evidence type="ECO:0000256" key="7">
    <source>
        <dbReference type="PIRNR" id="PIRNR016636"/>
    </source>
</evidence>
<keyword evidence="5 8" id="KW-1133">Transmembrane helix</keyword>
<keyword evidence="3 7" id="KW-1003">Cell membrane</keyword>
<feature type="transmembrane region" description="Helical" evidence="8">
    <location>
        <begin position="151"/>
        <end position="172"/>
    </location>
</feature>
<accession>F5Y749</accession>
<name>F5Y749_LEAAZ</name>
<feature type="transmembrane region" description="Helical" evidence="8">
    <location>
        <begin position="364"/>
        <end position="382"/>
    </location>
</feature>
<dbReference type="KEGG" id="taz:TREAZ_1147"/>
<dbReference type="Proteomes" id="UP000009222">
    <property type="component" value="Chromosome"/>
</dbReference>
<dbReference type="STRING" id="545695.TREAZ_1147"/>
<sequence length="480" mass="56241">MLFSSLLFLFYFLPITLAVNYFLSFNRLLQNIWLLAMSLFFYAWGEPLYVLLMIFSIMVNWAFGLVVDKVKDNKKQVRITVITTCVVNLAILFVFKYLGFVVSNINMVAGRNLINFTSMALPLGISFYTFQSMSYVIDISRNDAKVEKNPFYVGLYVAFFPQLVAGPIVRYTDVADQILNRRFNGAIFFEGCCQFISGMGKKVLISNAMAMIADNIFNLSAMGHHVYNVPVTLAWLGLVAYTLQIFFDFSGYSEMAIGLGRMFGFEFLMNFNYPYIAKSIVDFWRRWHISLSTWFKEYVYIPLGGSRMANNDLMVRNTFVVWLLTGVWHGADWTYILWGLWHFVFIIFERLIKWDNLKIPNFLRHVYTLLVVMIGWLFFRAIDFYQFAQYFLNLVGMNNNGFYSDTAFMLLREYWVFFLFAIISSTPVIKNFGRLMRLEVMGVWNYLYTFFMPIGYITVFIISITFLAKGNYNPFIYFNF</sequence>
<dbReference type="InterPro" id="IPR028362">
    <property type="entry name" value="AlgI"/>
</dbReference>
<dbReference type="HOGENOM" id="CLU_025255_1_3_12"/>
<dbReference type="InterPro" id="IPR024194">
    <property type="entry name" value="Ac/AlaTfrase_AlgI/DltB"/>
</dbReference>
<dbReference type="AlphaFoldDB" id="F5Y749"/>
<proteinExistence type="inferred from homology"/>
<dbReference type="FunCoup" id="F5Y749">
    <property type="interactions" value="99"/>
</dbReference>
<dbReference type="InterPro" id="IPR004299">
    <property type="entry name" value="MBOAT_fam"/>
</dbReference>
<dbReference type="PANTHER" id="PTHR13285:SF18">
    <property type="entry name" value="PROTEIN-CYSTEINE N-PALMITOYLTRANSFERASE RASP"/>
    <property type="match status" value="1"/>
</dbReference>